<evidence type="ECO:0000256" key="2">
    <source>
        <dbReference type="ARBA" id="ARBA00022723"/>
    </source>
</evidence>
<dbReference type="Pfam" id="PF02898">
    <property type="entry name" value="NO_synthase"/>
    <property type="match status" value="1"/>
</dbReference>
<keyword evidence="2" id="KW-0479">Metal-binding</keyword>
<organism evidence="6 7">
    <name type="scientific">Kibdelosporangium phytohabitans</name>
    <dbReference type="NCBI Taxonomy" id="860235"/>
    <lineage>
        <taxon>Bacteria</taxon>
        <taxon>Bacillati</taxon>
        <taxon>Actinomycetota</taxon>
        <taxon>Actinomycetes</taxon>
        <taxon>Pseudonocardiales</taxon>
        <taxon>Pseudonocardiaceae</taxon>
        <taxon>Kibdelosporangium</taxon>
    </lineage>
</organism>
<dbReference type="InterPro" id="IPR036119">
    <property type="entry name" value="NOS_N_sf"/>
</dbReference>
<reference evidence="6 7" key="1">
    <citation type="submission" date="2015-07" db="EMBL/GenBank/DDBJ databases">
        <title>Genome sequencing of Kibdelosporangium phytohabitans.</title>
        <authorList>
            <person name="Qin S."/>
            <person name="Xing K."/>
        </authorList>
    </citation>
    <scope>NUCLEOTIDE SEQUENCE [LARGE SCALE GENOMIC DNA]</scope>
    <source>
        <strain evidence="6 7">KLBMP1111</strain>
    </source>
</reference>
<dbReference type="EMBL" id="CP012752">
    <property type="protein sequence ID" value="ALG06396.1"/>
    <property type="molecule type" value="Genomic_DNA"/>
</dbReference>
<dbReference type="KEGG" id="kphy:AOZ06_05175"/>
<dbReference type="Proteomes" id="UP000063699">
    <property type="component" value="Chromosome"/>
</dbReference>
<dbReference type="GO" id="GO:0046872">
    <property type="term" value="F:metal ion binding"/>
    <property type="evidence" value="ECO:0007669"/>
    <property type="project" value="UniProtKB-KW"/>
</dbReference>
<gene>
    <name evidence="6" type="ORF">AOZ06_05175</name>
</gene>
<keyword evidence="7" id="KW-1185">Reference proteome</keyword>
<keyword evidence="4" id="KW-0408">Iron</keyword>
<dbReference type="GO" id="GO:0004517">
    <property type="term" value="F:nitric-oxide synthase activity"/>
    <property type="evidence" value="ECO:0007669"/>
    <property type="project" value="InterPro"/>
</dbReference>
<dbReference type="InterPro" id="IPR044944">
    <property type="entry name" value="NOS_dom_3"/>
</dbReference>
<accession>A0A0N9HW84</accession>
<dbReference type="PANTHER" id="PTHR43410:SF1">
    <property type="entry name" value="NITRIC OXIDE SYNTHASE"/>
    <property type="match status" value="1"/>
</dbReference>
<dbReference type="Gene3D" id="3.90.340.10">
    <property type="entry name" value="Nitric Oxide Synthase, Chain A, domain 1"/>
    <property type="match status" value="1"/>
</dbReference>
<evidence type="ECO:0000259" key="5">
    <source>
        <dbReference type="Pfam" id="PF02898"/>
    </source>
</evidence>
<dbReference type="InterPro" id="IPR044943">
    <property type="entry name" value="NOS_dom_1"/>
</dbReference>
<dbReference type="Gene3D" id="3.90.1230.10">
    <property type="entry name" value="Nitric Oxide Synthase, Chain A, domain 3"/>
    <property type="match status" value="1"/>
</dbReference>
<evidence type="ECO:0000256" key="1">
    <source>
        <dbReference type="ARBA" id="ARBA00022617"/>
    </source>
</evidence>
<dbReference type="InterPro" id="IPR044940">
    <property type="entry name" value="NOS_dom_2"/>
</dbReference>
<protein>
    <recommendedName>
        <fullName evidence="5">Nitric oxide synthase (NOS) domain-containing protein</fullName>
    </recommendedName>
</protein>
<dbReference type="GO" id="GO:0006809">
    <property type="term" value="P:nitric oxide biosynthetic process"/>
    <property type="evidence" value="ECO:0007669"/>
    <property type="project" value="InterPro"/>
</dbReference>
<dbReference type="Gene3D" id="3.90.440.10">
    <property type="entry name" value="Nitric Oxide Synthase,Heme Domain,Chain A domain 2"/>
    <property type="match status" value="1"/>
</dbReference>
<dbReference type="AlphaFoldDB" id="A0A0N9HW84"/>
<dbReference type="InterPro" id="IPR004030">
    <property type="entry name" value="NOS_N"/>
</dbReference>
<evidence type="ECO:0000313" key="6">
    <source>
        <dbReference type="EMBL" id="ALG06396.1"/>
    </source>
</evidence>
<proteinExistence type="predicted"/>
<sequence>MDATVLAEAEDFLSVQELGGLTLGRKSAVRDAILHHGTYTHTTSELEWGARLAWRNTIACIGRPYWRALQVRDQRDVDTPDQLAEACIEHLRAATNRGHIRLLLTAFAPASLDRPPIRILNAQLVQYAGYRGPGGTVTGDPKNLALTDLALAVGWTGATGGSFDVLPLVIHQAGGQPRCYPLPTDAVLEVVLRHPRLPWFEDLGLRWYAHPAISDQRLRIGGVDYPAAPFSGWYTCTEISARNLADPHRYNVLPALAERIGLDIHTSRTLWRDRALVELTEAVMHSYTTDGIVLVDHHFAATSFAHHEDRERAAGREVYGSWRALIAPTAASTTDLYHRHYTEHILLPNFFPQPFSPTEHNDWLGQAN</sequence>
<evidence type="ECO:0000313" key="7">
    <source>
        <dbReference type="Proteomes" id="UP000063699"/>
    </source>
</evidence>
<dbReference type="PANTHER" id="PTHR43410">
    <property type="entry name" value="NITRIC OXIDE SYNTHASE OXYGENASE"/>
    <property type="match status" value="1"/>
</dbReference>
<dbReference type="InterPro" id="IPR050607">
    <property type="entry name" value="NOS"/>
</dbReference>
<dbReference type="STRING" id="860235.AOZ06_05175"/>
<dbReference type="SUPFAM" id="SSF56512">
    <property type="entry name" value="Nitric oxide (NO) synthase oxygenase domain"/>
    <property type="match status" value="1"/>
</dbReference>
<keyword evidence="1" id="KW-0349">Heme</keyword>
<feature type="domain" description="Nitric oxide synthase (NOS)" evidence="5">
    <location>
        <begin position="5"/>
        <end position="354"/>
    </location>
</feature>
<keyword evidence="3" id="KW-0560">Oxidoreductase</keyword>
<evidence type="ECO:0000256" key="4">
    <source>
        <dbReference type="ARBA" id="ARBA00023004"/>
    </source>
</evidence>
<dbReference type="RefSeq" id="WP_054288372.1">
    <property type="nucleotide sequence ID" value="NZ_CP012752.1"/>
</dbReference>
<name>A0A0N9HW84_9PSEU</name>
<evidence type="ECO:0000256" key="3">
    <source>
        <dbReference type="ARBA" id="ARBA00023002"/>
    </source>
</evidence>